<reference evidence="1" key="2">
    <citation type="submission" date="2022-01" db="EMBL/GenBank/DDBJ databases">
        <authorList>
            <person name="Yamashiro T."/>
            <person name="Shiraishi A."/>
            <person name="Satake H."/>
            <person name="Nakayama K."/>
        </authorList>
    </citation>
    <scope>NUCLEOTIDE SEQUENCE</scope>
</reference>
<proteinExistence type="predicted"/>
<keyword evidence="2" id="KW-1185">Reference proteome</keyword>
<evidence type="ECO:0000313" key="1">
    <source>
        <dbReference type="EMBL" id="GJS69260.1"/>
    </source>
</evidence>
<dbReference type="Proteomes" id="UP001151760">
    <property type="component" value="Unassembled WGS sequence"/>
</dbReference>
<gene>
    <name evidence="1" type="ORF">Tco_0702101</name>
</gene>
<sequence length="139" mass="16348">MARLVHLEELCVTVNSRLVVDAMLVYFQRDAARDMQYATHLTKLWKELVDRVTYGIGEADCRNAYLGDQEELICYADAKFVKWLWYGKWAGDFSRNILTDAIMEQSRKILQKKIAELQKGKMSVEDDMDWYIDEIREQA</sequence>
<comment type="caution">
    <text evidence="1">The sequence shown here is derived from an EMBL/GenBank/DDBJ whole genome shotgun (WGS) entry which is preliminary data.</text>
</comment>
<accession>A0ABQ4XW29</accession>
<protein>
    <submittedName>
        <fullName evidence="1">Uncharacterized protein</fullName>
    </submittedName>
</protein>
<organism evidence="1 2">
    <name type="scientific">Tanacetum coccineum</name>
    <dbReference type="NCBI Taxonomy" id="301880"/>
    <lineage>
        <taxon>Eukaryota</taxon>
        <taxon>Viridiplantae</taxon>
        <taxon>Streptophyta</taxon>
        <taxon>Embryophyta</taxon>
        <taxon>Tracheophyta</taxon>
        <taxon>Spermatophyta</taxon>
        <taxon>Magnoliopsida</taxon>
        <taxon>eudicotyledons</taxon>
        <taxon>Gunneridae</taxon>
        <taxon>Pentapetalae</taxon>
        <taxon>asterids</taxon>
        <taxon>campanulids</taxon>
        <taxon>Asterales</taxon>
        <taxon>Asteraceae</taxon>
        <taxon>Asteroideae</taxon>
        <taxon>Anthemideae</taxon>
        <taxon>Anthemidinae</taxon>
        <taxon>Tanacetum</taxon>
    </lineage>
</organism>
<name>A0ABQ4XW29_9ASTR</name>
<evidence type="ECO:0000313" key="2">
    <source>
        <dbReference type="Proteomes" id="UP001151760"/>
    </source>
</evidence>
<reference evidence="1" key="1">
    <citation type="journal article" date="2022" name="Int. J. Mol. Sci.">
        <title>Draft Genome of Tanacetum Coccineum: Genomic Comparison of Closely Related Tanacetum-Family Plants.</title>
        <authorList>
            <person name="Yamashiro T."/>
            <person name="Shiraishi A."/>
            <person name="Nakayama K."/>
            <person name="Satake H."/>
        </authorList>
    </citation>
    <scope>NUCLEOTIDE SEQUENCE</scope>
</reference>
<dbReference type="EMBL" id="BQNB010009850">
    <property type="protein sequence ID" value="GJS69260.1"/>
    <property type="molecule type" value="Genomic_DNA"/>
</dbReference>